<dbReference type="AlphaFoldDB" id="A0A4Y7KJI8"/>
<gene>
    <name evidence="1" type="ORF">C5167_035528</name>
</gene>
<dbReference type="Gramene" id="RZC72351">
    <property type="protein sequence ID" value="RZC72351"/>
    <property type="gene ID" value="C5167_035528"/>
</dbReference>
<name>A0A4Y7KJI8_PAPSO</name>
<organism evidence="1 2">
    <name type="scientific">Papaver somniferum</name>
    <name type="common">Opium poppy</name>
    <dbReference type="NCBI Taxonomy" id="3469"/>
    <lineage>
        <taxon>Eukaryota</taxon>
        <taxon>Viridiplantae</taxon>
        <taxon>Streptophyta</taxon>
        <taxon>Embryophyta</taxon>
        <taxon>Tracheophyta</taxon>
        <taxon>Spermatophyta</taxon>
        <taxon>Magnoliopsida</taxon>
        <taxon>Ranunculales</taxon>
        <taxon>Papaveraceae</taxon>
        <taxon>Papaveroideae</taxon>
        <taxon>Papaver</taxon>
    </lineage>
</organism>
<protein>
    <submittedName>
        <fullName evidence="1">Uncharacterized protein</fullName>
    </submittedName>
</protein>
<dbReference type="Proteomes" id="UP000316621">
    <property type="component" value="Chromosome 7"/>
</dbReference>
<dbReference type="EMBL" id="CM010721">
    <property type="protein sequence ID" value="RZC72351.1"/>
    <property type="molecule type" value="Genomic_DNA"/>
</dbReference>
<evidence type="ECO:0000313" key="1">
    <source>
        <dbReference type="EMBL" id="RZC72351.1"/>
    </source>
</evidence>
<sequence length="105" mass="12015">MKFVPIWMNLRNVPNTLTECKSFNRLRRRRTERKREGVSASQSILCCTSVAWRLEESLVIYISQDSNIMWIVQAYGRLVYHREGLGNAYAGILAKHGDGAISSPQ</sequence>
<accession>A0A4Y7KJI8</accession>
<proteinExistence type="predicted"/>
<reference evidence="1 2" key="1">
    <citation type="journal article" date="2018" name="Science">
        <title>The opium poppy genome and morphinan production.</title>
        <authorList>
            <person name="Guo L."/>
            <person name="Winzer T."/>
            <person name="Yang X."/>
            <person name="Li Y."/>
            <person name="Ning Z."/>
            <person name="He Z."/>
            <person name="Teodor R."/>
            <person name="Lu Y."/>
            <person name="Bowser T.A."/>
            <person name="Graham I.A."/>
            <person name="Ye K."/>
        </authorList>
    </citation>
    <scope>NUCLEOTIDE SEQUENCE [LARGE SCALE GENOMIC DNA]</scope>
    <source>
        <strain evidence="2">cv. HN1</strain>
        <tissue evidence="1">Leaves</tissue>
    </source>
</reference>
<evidence type="ECO:0000313" key="2">
    <source>
        <dbReference type="Proteomes" id="UP000316621"/>
    </source>
</evidence>
<keyword evidence="2" id="KW-1185">Reference proteome</keyword>